<keyword evidence="3" id="KW-1185">Reference proteome</keyword>
<gene>
    <name evidence="2" type="ORF">AACH10_24030</name>
</gene>
<name>A0ABU9CRU3_9BURK</name>
<reference evidence="2 3" key="1">
    <citation type="submission" date="2024-04" db="EMBL/GenBank/DDBJ databases">
        <title>Novel species of the genus Ideonella isolated from streams.</title>
        <authorList>
            <person name="Lu H."/>
        </authorList>
    </citation>
    <scope>NUCLEOTIDE SEQUENCE [LARGE SCALE GENOMIC DNA]</scope>
    <source>
        <strain evidence="2 3">DXS22W</strain>
    </source>
</reference>
<keyword evidence="2" id="KW-0808">Transferase</keyword>
<accession>A0ABU9CRU3</accession>
<dbReference type="InterPro" id="IPR007345">
    <property type="entry name" value="Polysacch_pyruvyl_Trfase"/>
</dbReference>
<dbReference type="GO" id="GO:0016740">
    <property type="term" value="F:transferase activity"/>
    <property type="evidence" value="ECO:0007669"/>
    <property type="project" value="UniProtKB-KW"/>
</dbReference>
<feature type="domain" description="Polysaccharide pyruvyl transferase" evidence="1">
    <location>
        <begin position="136"/>
        <end position="188"/>
    </location>
</feature>
<dbReference type="EMBL" id="JBBUTH010000011">
    <property type="protein sequence ID" value="MEK8053347.1"/>
    <property type="molecule type" value="Genomic_DNA"/>
</dbReference>
<dbReference type="RefSeq" id="WP_341413087.1">
    <property type="nucleotide sequence ID" value="NZ_JBBUTH010000011.1"/>
</dbReference>
<sequence length="301" mass="33965">MKLFYFKDPAGNFGDDLNPWMWPQLVPELQAVSGRDGWLVGIGTLLNHRLPADVPLHVMGSGVGYGDRMRQDAQVHFHAVRGHKSAAALGLPADTAITDAAVLLRTLSVPASRLPRERVGVMFTGRSLYNYDWEPLCQRLGYAFISCHWSVERVFHEMQRCDVLLTEAMHGAIVADALRVPWVPITCSEGVLAFKWEDWLSTVDLAYEPSVLTPLYDLQRHWDWRVHAKHHLRRGLAPLGLVARSEVQPPSDQAQVEMALRQLQDAAGRPGMLSCESVLDNHVARFERRIAVLRERLNRQA</sequence>
<comment type="caution">
    <text evidence="2">The sequence shown here is derived from an EMBL/GenBank/DDBJ whole genome shotgun (WGS) entry which is preliminary data.</text>
</comment>
<evidence type="ECO:0000313" key="2">
    <source>
        <dbReference type="EMBL" id="MEK8053347.1"/>
    </source>
</evidence>
<evidence type="ECO:0000313" key="3">
    <source>
        <dbReference type="Proteomes" id="UP001365405"/>
    </source>
</evidence>
<organism evidence="2 3">
    <name type="scientific">Pseudaquabacterium inlustre</name>
    <dbReference type="NCBI Taxonomy" id="2984192"/>
    <lineage>
        <taxon>Bacteria</taxon>
        <taxon>Pseudomonadati</taxon>
        <taxon>Pseudomonadota</taxon>
        <taxon>Betaproteobacteria</taxon>
        <taxon>Burkholderiales</taxon>
        <taxon>Sphaerotilaceae</taxon>
        <taxon>Pseudaquabacterium</taxon>
    </lineage>
</organism>
<evidence type="ECO:0000259" key="1">
    <source>
        <dbReference type="Pfam" id="PF04230"/>
    </source>
</evidence>
<dbReference type="Proteomes" id="UP001365405">
    <property type="component" value="Unassembled WGS sequence"/>
</dbReference>
<proteinExistence type="predicted"/>
<dbReference type="Pfam" id="PF04230">
    <property type="entry name" value="PS_pyruv_trans"/>
    <property type="match status" value="1"/>
</dbReference>
<protein>
    <submittedName>
        <fullName evidence="2">Polysaccharide pyruvyl transferase family protein</fullName>
    </submittedName>
</protein>